<keyword evidence="1" id="KW-0732">Signal</keyword>
<comment type="caution">
    <text evidence="2">The sequence shown here is derived from an EMBL/GenBank/DDBJ whole genome shotgun (WGS) entry which is preliminary data.</text>
</comment>
<evidence type="ECO:0000256" key="1">
    <source>
        <dbReference type="SAM" id="SignalP"/>
    </source>
</evidence>
<evidence type="ECO:0000313" key="2">
    <source>
        <dbReference type="EMBL" id="TWT33005.1"/>
    </source>
</evidence>
<dbReference type="Proteomes" id="UP000318878">
    <property type="component" value="Unassembled WGS sequence"/>
</dbReference>
<organism evidence="2 3">
    <name type="scientific">Blastopirellula retiformator</name>
    <dbReference type="NCBI Taxonomy" id="2527970"/>
    <lineage>
        <taxon>Bacteria</taxon>
        <taxon>Pseudomonadati</taxon>
        <taxon>Planctomycetota</taxon>
        <taxon>Planctomycetia</taxon>
        <taxon>Pirellulales</taxon>
        <taxon>Pirellulaceae</taxon>
        <taxon>Blastopirellula</taxon>
    </lineage>
</organism>
<feature type="chain" id="PRO_5022874370" evidence="1">
    <location>
        <begin position="24"/>
        <end position="215"/>
    </location>
</feature>
<gene>
    <name evidence="2" type="ORF">Enr8_28230</name>
</gene>
<keyword evidence="3" id="KW-1185">Reference proteome</keyword>
<feature type="signal peptide" evidence="1">
    <location>
        <begin position="1"/>
        <end position="23"/>
    </location>
</feature>
<name>A0A5C5V5J3_9BACT</name>
<accession>A0A5C5V5J3</accession>
<evidence type="ECO:0000313" key="3">
    <source>
        <dbReference type="Proteomes" id="UP000318878"/>
    </source>
</evidence>
<dbReference type="EMBL" id="SJPF01000003">
    <property type="protein sequence ID" value="TWT33005.1"/>
    <property type="molecule type" value="Genomic_DNA"/>
</dbReference>
<reference evidence="2 3" key="1">
    <citation type="submission" date="2019-02" db="EMBL/GenBank/DDBJ databases">
        <title>Deep-cultivation of Planctomycetes and their phenomic and genomic characterization uncovers novel biology.</title>
        <authorList>
            <person name="Wiegand S."/>
            <person name="Jogler M."/>
            <person name="Boedeker C."/>
            <person name="Pinto D."/>
            <person name="Vollmers J."/>
            <person name="Rivas-Marin E."/>
            <person name="Kohn T."/>
            <person name="Peeters S.H."/>
            <person name="Heuer A."/>
            <person name="Rast P."/>
            <person name="Oberbeckmann S."/>
            <person name="Bunk B."/>
            <person name="Jeske O."/>
            <person name="Meyerdierks A."/>
            <person name="Storesund J.E."/>
            <person name="Kallscheuer N."/>
            <person name="Luecker S."/>
            <person name="Lage O.M."/>
            <person name="Pohl T."/>
            <person name="Merkel B.J."/>
            <person name="Hornburger P."/>
            <person name="Mueller R.-W."/>
            <person name="Bruemmer F."/>
            <person name="Labrenz M."/>
            <person name="Spormann A.M."/>
            <person name="Op Den Camp H."/>
            <person name="Overmann J."/>
            <person name="Amann R."/>
            <person name="Jetten M.S.M."/>
            <person name="Mascher T."/>
            <person name="Medema M.H."/>
            <person name="Devos D.P."/>
            <person name="Kaster A.-K."/>
            <person name="Ovreas L."/>
            <person name="Rohde M."/>
            <person name="Galperin M.Y."/>
            <person name="Jogler C."/>
        </authorList>
    </citation>
    <scope>NUCLEOTIDE SEQUENCE [LARGE SCALE GENOMIC DNA]</scope>
    <source>
        <strain evidence="2 3">Enr8</strain>
    </source>
</reference>
<dbReference type="AlphaFoldDB" id="A0A5C5V5J3"/>
<protein>
    <submittedName>
        <fullName evidence="2">Uncharacterized protein</fullName>
    </submittedName>
</protein>
<proteinExistence type="predicted"/>
<dbReference type="RefSeq" id="WP_222434871.1">
    <property type="nucleotide sequence ID" value="NZ_SJPF01000003.1"/>
</dbReference>
<sequence length="215" mass="23987" precursor="true">MVRWNRLFASLALCTLLAAPLCAEEENEIYGYPAVSKEWDDFTLNYPKGRWKLEKLEEQENQVSYKLTSKANPTISLSVSFTRGLASEDPQYDKNPNMTNIAVLLPAVQELTGGDDAKVIFSTGIVNLPAYSDTSARAAVLLEENVVLNMEACHFLLPKEENQSKLAIAIVFTSSKRGEIEESPEYPQIVAEAYAIIEGIEYPGLDDEEEEDDDQ</sequence>